<evidence type="ECO:0000313" key="2">
    <source>
        <dbReference type="EMBL" id="BDZ38917.1"/>
    </source>
</evidence>
<organism evidence="2 3">
    <name type="scientific">Microbacterium suwonense</name>
    <dbReference type="NCBI Taxonomy" id="683047"/>
    <lineage>
        <taxon>Bacteria</taxon>
        <taxon>Bacillati</taxon>
        <taxon>Actinomycetota</taxon>
        <taxon>Actinomycetes</taxon>
        <taxon>Micrococcales</taxon>
        <taxon>Microbacteriaceae</taxon>
        <taxon>Microbacterium</taxon>
    </lineage>
</organism>
<dbReference type="EMBL" id="AP027728">
    <property type="protein sequence ID" value="BDZ38917.1"/>
    <property type="molecule type" value="Genomic_DNA"/>
</dbReference>
<proteinExistence type="predicted"/>
<keyword evidence="1" id="KW-1133">Transmembrane helix</keyword>
<accession>A0ABM8FTW5</accession>
<gene>
    <name evidence="2" type="ORF">GCM10025863_15310</name>
</gene>
<reference evidence="3" key="1">
    <citation type="journal article" date="2019" name="Int. J. Syst. Evol. Microbiol.">
        <title>The Global Catalogue of Microorganisms (GCM) 10K type strain sequencing project: providing services to taxonomists for standard genome sequencing and annotation.</title>
        <authorList>
            <consortium name="The Broad Institute Genomics Platform"/>
            <consortium name="The Broad Institute Genome Sequencing Center for Infectious Disease"/>
            <person name="Wu L."/>
            <person name="Ma J."/>
        </authorList>
    </citation>
    <scope>NUCLEOTIDE SEQUENCE [LARGE SCALE GENOMIC DNA]</scope>
    <source>
        <strain evidence="3">NBRC 106310</strain>
    </source>
</reference>
<protein>
    <recommendedName>
        <fullName evidence="4">UDP-N-acetylmuramyl pentapeptide phosphotransferase</fullName>
    </recommendedName>
</protein>
<feature type="transmembrane region" description="Helical" evidence="1">
    <location>
        <begin position="69"/>
        <end position="89"/>
    </location>
</feature>
<evidence type="ECO:0000313" key="3">
    <source>
        <dbReference type="Proteomes" id="UP001321543"/>
    </source>
</evidence>
<sequence length="93" mass="9956">MPANEQSEKPSRAQHITTKTGRILRVTEAQLAAAAQPSPAATKPALDPARREDVLFRVRREEGHEISSWWMIGAFVLVSGVVIALLSGVPGGA</sequence>
<name>A0ABM8FTW5_9MICO</name>
<keyword evidence="1" id="KW-0472">Membrane</keyword>
<keyword evidence="1" id="KW-0812">Transmembrane</keyword>
<evidence type="ECO:0008006" key="4">
    <source>
        <dbReference type="Google" id="ProtNLM"/>
    </source>
</evidence>
<dbReference type="RefSeq" id="WP_286302803.1">
    <property type="nucleotide sequence ID" value="NZ_AP027728.1"/>
</dbReference>
<evidence type="ECO:0000256" key="1">
    <source>
        <dbReference type="SAM" id="Phobius"/>
    </source>
</evidence>
<dbReference type="Proteomes" id="UP001321543">
    <property type="component" value="Chromosome"/>
</dbReference>
<keyword evidence="3" id="KW-1185">Reference proteome</keyword>